<protein>
    <submittedName>
        <fullName evidence="1">Uncharacterized protein</fullName>
    </submittedName>
</protein>
<evidence type="ECO:0000313" key="1">
    <source>
        <dbReference type="EMBL" id="KGE17118.1"/>
    </source>
</evidence>
<comment type="caution">
    <text evidence="1">The sequence shown here is derived from an EMBL/GenBank/DDBJ whole genome shotgun (WGS) entry which is preliminary data.</text>
</comment>
<reference evidence="1 2" key="2">
    <citation type="submission" date="2014-10" db="EMBL/GenBank/DDBJ databases">
        <title>Comparative genomics of the Paenibacillus odorifer group.</title>
        <authorList>
            <person name="Tsai Y.-C."/>
            <person name="Martin N."/>
            <person name="Korlach J."/>
            <person name="Wiedmann M."/>
        </authorList>
    </citation>
    <scope>NUCLEOTIDE SEQUENCE [LARGE SCALE GENOMIC DNA]</scope>
    <source>
        <strain evidence="1 2">DSM 18334</strain>
    </source>
</reference>
<accession>A0A098M507</accession>
<organism evidence="1 2">
    <name type="scientific">Paenibacillus wynnii</name>
    <dbReference type="NCBI Taxonomy" id="268407"/>
    <lineage>
        <taxon>Bacteria</taxon>
        <taxon>Bacillati</taxon>
        <taxon>Bacillota</taxon>
        <taxon>Bacilli</taxon>
        <taxon>Bacillales</taxon>
        <taxon>Paenibacillaceae</taxon>
        <taxon>Paenibacillus</taxon>
    </lineage>
</organism>
<dbReference type="EMBL" id="JQCR01000003">
    <property type="protein sequence ID" value="KGE17118.1"/>
    <property type="molecule type" value="Genomic_DNA"/>
</dbReference>
<proteinExistence type="predicted"/>
<evidence type="ECO:0000313" key="2">
    <source>
        <dbReference type="Proteomes" id="UP000029734"/>
    </source>
</evidence>
<keyword evidence="2" id="KW-1185">Reference proteome</keyword>
<dbReference type="Proteomes" id="UP000029734">
    <property type="component" value="Unassembled WGS sequence"/>
</dbReference>
<gene>
    <name evidence="1" type="ORF">PWYN_20970</name>
</gene>
<name>A0A098M507_9BACL</name>
<reference evidence="1 2" key="1">
    <citation type="submission" date="2014-08" db="EMBL/GenBank/DDBJ databases">
        <authorList>
            <person name="den Bakker H.C."/>
        </authorList>
    </citation>
    <scope>NUCLEOTIDE SEQUENCE [LARGE SCALE GENOMIC DNA]</scope>
    <source>
        <strain evidence="1 2">DSM 18334</strain>
    </source>
</reference>
<sequence length="82" mass="9253">MPVFPTVFLIFTSVVSAKESSDPKSKDYNDFHRIHAIIVENGWGYLNEENLLQITATADDLTISAEVYSEYLTDMKSSATIY</sequence>
<dbReference type="AlphaFoldDB" id="A0A098M507"/>